<keyword evidence="1" id="KW-0732">Signal</keyword>
<protein>
    <submittedName>
        <fullName evidence="2">DUF922 domain-containing protein</fullName>
    </submittedName>
</protein>
<comment type="caution">
    <text evidence="2">The sequence shown here is derived from an EMBL/GenBank/DDBJ whole genome shotgun (WGS) entry which is preliminary data.</text>
</comment>
<dbReference type="AlphaFoldDB" id="A0AA43ZIB3"/>
<evidence type="ECO:0000313" key="2">
    <source>
        <dbReference type="EMBL" id="NHT77407.1"/>
    </source>
</evidence>
<evidence type="ECO:0000256" key="1">
    <source>
        <dbReference type="SAM" id="SignalP"/>
    </source>
</evidence>
<dbReference type="EMBL" id="JAANCM010000009">
    <property type="protein sequence ID" value="NHT77407.1"/>
    <property type="molecule type" value="Genomic_DNA"/>
</dbReference>
<gene>
    <name evidence="2" type="ORF">G8E10_16965</name>
</gene>
<name>A0AA43ZIB3_9HYPH</name>
<feature type="chain" id="PRO_5041380000" evidence="1">
    <location>
        <begin position="27"/>
        <end position="213"/>
    </location>
</feature>
<reference evidence="2" key="1">
    <citation type="submission" date="2020-03" db="EMBL/GenBank/DDBJ databases">
        <title>Ferranicluibacter endophyticum gen. nov., sp. nov., a new genus isolated from Rubus ulmifolius Schott. stem.</title>
        <authorList>
            <person name="Roca-Couso R."/>
            <person name="Flores-Felix J.D."/>
            <person name="Igual J.M."/>
            <person name="Rivas R."/>
        </authorList>
    </citation>
    <scope>NUCLEOTIDE SEQUENCE</scope>
    <source>
        <strain evidence="2">CRRU44</strain>
    </source>
</reference>
<evidence type="ECO:0000313" key="3">
    <source>
        <dbReference type="Proteomes" id="UP001155840"/>
    </source>
</evidence>
<organism evidence="2 3">
    <name type="scientific">Ferranicluibacter rubi</name>
    <dbReference type="NCBI Taxonomy" id="2715133"/>
    <lineage>
        <taxon>Bacteria</taxon>
        <taxon>Pseudomonadati</taxon>
        <taxon>Pseudomonadota</taxon>
        <taxon>Alphaproteobacteria</taxon>
        <taxon>Hyphomicrobiales</taxon>
        <taxon>Rhizobiaceae</taxon>
        <taxon>Ferranicluibacter</taxon>
    </lineage>
</organism>
<sequence length="213" mass="23805">MTTARKFLLVPLAALLMITEPLTAGAETVMNKTITYFSVGGRTAAELDAALSSQGPQMRETGARHPGATRIKFGGTVSYVRRGRLCSVGSARVTLNTKLILPRWKNRNTAGRDLGLVWDTLSSDIKRHEERHAEIARNHARDMEKTFLSLPPAVDCERMQARVARASEDAIAAHDKDQAAFDRREAANFDLRMVRLLQYRLERMAKPTESQTR</sequence>
<proteinExistence type="predicted"/>
<keyword evidence="3" id="KW-1185">Reference proteome</keyword>
<dbReference type="PIRSF" id="PIRSF010521">
    <property type="entry name" value="DUF922_bac"/>
    <property type="match status" value="1"/>
</dbReference>
<dbReference type="Pfam" id="PF06037">
    <property type="entry name" value="DUF922"/>
    <property type="match status" value="1"/>
</dbReference>
<dbReference type="Proteomes" id="UP001155840">
    <property type="component" value="Unassembled WGS sequence"/>
</dbReference>
<accession>A0AA43ZIB3</accession>
<dbReference type="RefSeq" id="WP_167130025.1">
    <property type="nucleotide sequence ID" value="NZ_JAANCM010000009.1"/>
</dbReference>
<feature type="signal peptide" evidence="1">
    <location>
        <begin position="1"/>
        <end position="26"/>
    </location>
</feature>
<dbReference type="InterPro" id="IPR010321">
    <property type="entry name" value="DUF922"/>
</dbReference>